<dbReference type="Pfam" id="PF02901">
    <property type="entry name" value="PFL-like"/>
    <property type="match status" value="1"/>
</dbReference>
<protein>
    <submittedName>
        <fullName evidence="6">Formate C-acetyltransferase</fullName>
        <ecNumber evidence="6">2.3.1.54</ecNumber>
    </submittedName>
</protein>
<keyword evidence="6" id="KW-0808">Transferase</keyword>
<evidence type="ECO:0000256" key="2">
    <source>
        <dbReference type="ARBA" id="ARBA00023239"/>
    </source>
</evidence>
<evidence type="ECO:0000259" key="4">
    <source>
        <dbReference type="PROSITE" id="PS51149"/>
    </source>
</evidence>
<dbReference type="InterPro" id="IPR010098">
    <property type="entry name" value="PFL2/GDeHydtase_fam"/>
</dbReference>
<dbReference type="RefSeq" id="WP_217172388.1">
    <property type="nucleotide sequence ID" value="NZ_CP126169.1"/>
</dbReference>
<feature type="domain" description="PFL" evidence="5">
    <location>
        <begin position="3"/>
        <end position="637"/>
    </location>
</feature>
<dbReference type="GO" id="GO:0008861">
    <property type="term" value="F:formate C-acetyltransferase activity"/>
    <property type="evidence" value="ECO:0007669"/>
    <property type="project" value="UniProtKB-EC"/>
</dbReference>
<keyword evidence="2" id="KW-0456">Lyase</keyword>
<feature type="domain" description="Glycine radical" evidence="4">
    <location>
        <begin position="645"/>
        <end position="765"/>
    </location>
</feature>
<dbReference type="PROSITE" id="PS51554">
    <property type="entry name" value="PFL"/>
    <property type="match status" value="1"/>
</dbReference>
<feature type="modified residue" description="Glycine radical" evidence="3">
    <location>
        <position position="741"/>
    </location>
</feature>
<dbReference type="InterPro" id="IPR004184">
    <property type="entry name" value="PFL_dom"/>
</dbReference>
<evidence type="ECO:0000313" key="7">
    <source>
        <dbReference type="Proteomes" id="UP000734343"/>
    </source>
</evidence>
<name>A0ABS6LRT3_9GAMM</name>
<dbReference type="NCBIfam" id="NF007437">
    <property type="entry name" value="PRK09983.1"/>
    <property type="match status" value="1"/>
</dbReference>
<accession>A0ABS6LRT3</accession>
<organism evidence="6 7">
    <name type="scientific">Rahnella bonaserana</name>
    <dbReference type="NCBI Taxonomy" id="2816248"/>
    <lineage>
        <taxon>Bacteria</taxon>
        <taxon>Pseudomonadati</taxon>
        <taxon>Pseudomonadota</taxon>
        <taxon>Gammaproteobacteria</taxon>
        <taxon>Enterobacterales</taxon>
        <taxon>Yersiniaceae</taxon>
        <taxon>Rahnella</taxon>
    </lineage>
</organism>
<dbReference type="InterPro" id="IPR019777">
    <property type="entry name" value="Form_AcTrfase_GR_CS"/>
</dbReference>
<dbReference type="PANTHER" id="PTHR43641:SF3">
    <property type="entry name" value="DEHYDRATASE PFLD-RELATED"/>
    <property type="match status" value="1"/>
</dbReference>
<evidence type="ECO:0000256" key="3">
    <source>
        <dbReference type="PROSITE-ProRule" id="PRU00493"/>
    </source>
</evidence>
<proteinExistence type="predicted"/>
<dbReference type="InterPro" id="IPR001150">
    <property type="entry name" value="Gly_radical"/>
</dbReference>
<dbReference type="PANTHER" id="PTHR43641">
    <property type="entry name" value="FORMATE ACETYLTRANSFERASE 3-RELATED"/>
    <property type="match status" value="1"/>
</dbReference>
<sequence length="765" mass="85560">MTSRIERLKTALFASPREISLERALLYTASHRTTEGEPTLLRRAKATAWILDHVEITLREDELIAGNRTVKPRAGIISPEMDPYWLLKELDAFSTRPQDRFTISEEDKQIYREQLFPYWESRSMKDFINSQMPEEVKAATKTQIFSINQTDKGQGHIIIDYPRLLSGGLDNLVTELKQHVNDAPDNAFYQAALILLEASQRHILRYAALAEQMAQTCNDVQRKAELERIARISQHISGNKPQDFYQACQLFWYMNIILQYESNASSLSLGRFDQYMLPFYQHSLSHGESPEFLKELLESLWVKCNDIVLLRSTSSARYFAGFPTGYTILLGGLTDAGRSAVNVLSFLCLDAYQSICLPQPNLGVRVNEFIDRQFLLKTAETIRLGTGIPQIFNDEVVVPAFLNRGVRLEDARDYAVVGCVELSIPGKTYGLHDIAMFNLLKVMELTLHENAGNAAITYPELVEQIRQKISHFVRLMAQGSNVCDIGHRDWAPVPLLSSFIEGCLDSGKDITAGGARYNFSGVQGIGIANLSDSLHALKGMVFDQQRLTFDALLASLKENFASEEGRAIRARLINRFEKYGNDVDEVDLISADLLRFYCKEVEQYRNPRGGQFTPGSYTVSAHVPLGAVVGATPDGRFAGEQLADGGLSPMLGQDHQGPTAVLKSVSKLDNTLLSNGTLLNVKFTPSTLEGQQGLNKLADFLGAFTRLKLQHVQFNVVNAEQLREAQKRPQDHAGLVVRVAGYSAFFVELSKEIQDDIIGRTAHQL</sequence>
<keyword evidence="6" id="KW-0012">Acyltransferase</keyword>
<gene>
    <name evidence="6" type="ORF">J1778_05955</name>
</gene>
<dbReference type="InterPro" id="IPR051215">
    <property type="entry name" value="GRE"/>
</dbReference>
<evidence type="ECO:0000259" key="5">
    <source>
        <dbReference type="PROSITE" id="PS51554"/>
    </source>
</evidence>
<dbReference type="EMBL" id="JAFMOW010000055">
    <property type="protein sequence ID" value="MBU9854823.1"/>
    <property type="molecule type" value="Genomic_DNA"/>
</dbReference>
<reference evidence="6 7" key="1">
    <citation type="submission" date="2021-03" db="EMBL/GenBank/DDBJ databases">
        <title>Five novel Rahnella species.</title>
        <authorList>
            <person name="Brady C."/>
            <person name="Asselin J."/>
            <person name="Beer S."/>
            <person name="Bruberg M.B."/>
            <person name="Crampton B."/>
            <person name="Venter S."/>
            <person name="Arnold D."/>
            <person name="Denman S."/>
        </authorList>
    </citation>
    <scope>NUCLEOTIDE SEQUENCE [LARGE SCALE GENOMIC DNA]</scope>
    <source>
        <strain evidence="6 7">H11b</strain>
    </source>
</reference>
<dbReference type="Pfam" id="PF01228">
    <property type="entry name" value="Gly_radical"/>
    <property type="match status" value="1"/>
</dbReference>
<dbReference type="PROSITE" id="PS00850">
    <property type="entry name" value="GLY_RADICAL_1"/>
    <property type="match status" value="1"/>
</dbReference>
<dbReference type="PROSITE" id="PS51149">
    <property type="entry name" value="GLY_RADICAL_2"/>
    <property type="match status" value="1"/>
</dbReference>
<comment type="caution">
    <text evidence="6">The sequence shown here is derived from an EMBL/GenBank/DDBJ whole genome shotgun (WGS) entry which is preliminary data.</text>
</comment>
<keyword evidence="7" id="KW-1185">Reference proteome</keyword>
<evidence type="ECO:0000256" key="1">
    <source>
        <dbReference type="ARBA" id="ARBA00022818"/>
    </source>
</evidence>
<dbReference type="CDD" id="cd01677">
    <property type="entry name" value="PFL2_DhaB_BssA"/>
    <property type="match status" value="1"/>
</dbReference>
<dbReference type="Proteomes" id="UP000734343">
    <property type="component" value="Unassembled WGS sequence"/>
</dbReference>
<keyword evidence="1 3" id="KW-0556">Organic radical</keyword>
<dbReference type="NCBIfam" id="TIGR01774">
    <property type="entry name" value="PFL2-3"/>
    <property type="match status" value="1"/>
</dbReference>
<evidence type="ECO:0000313" key="6">
    <source>
        <dbReference type="EMBL" id="MBU9854823.1"/>
    </source>
</evidence>
<dbReference type="EC" id="2.3.1.54" evidence="6"/>